<evidence type="ECO:0000256" key="1">
    <source>
        <dbReference type="ARBA" id="ARBA00022729"/>
    </source>
</evidence>
<dbReference type="Gene3D" id="3.40.50.1820">
    <property type="entry name" value="alpha/beta hydrolase"/>
    <property type="match status" value="1"/>
</dbReference>
<evidence type="ECO:0000259" key="2">
    <source>
        <dbReference type="Pfam" id="PF00326"/>
    </source>
</evidence>
<dbReference type="AlphaFoldDB" id="A0A432LN46"/>
<reference evidence="3 4" key="1">
    <citation type="submission" date="2018-12" db="EMBL/GenBank/DDBJ databases">
        <title>Genome sequencing of Prevotella sp. KCOM 3155 (= JS262).</title>
        <authorList>
            <person name="Kook J.-K."/>
            <person name="Park S.-N."/>
            <person name="Lim Y.K."/>
        </authorList>
    </citation>
    <scope>NUCLEOTIDE SEQUENCE [LARGE SCALE GENOMIC DNA]</scope>
    <source>
        <strain evidence="3 4">KCOM 3155</strain>
    </source>
</reference>
<dbReference type="Proteomes" id="UP000278983">
    <property type="component" value="Unassembled WGS sequence"/>
</dbReference>
<evidence type="ECO:0000313" key="4">
    <source>
        <dbReference type="Proteomes" id="UP000278983"/>
    </source>
</evidence>
<dbReference type="InterPro" id="IPR029058">
    <property type="entry name" value="AB_hydrolase_fold"/>
</dbReference>
<dbReference type="GO" id="GO:0008236">
    <property type="term" value="F:serine-type peptidase activity"/>
    <property type="evidence" value="ECO:0007669"/>
    <property type="project" value="InterPro"/>
</dbReference>
<dbReference type="GO" id="GO:0006508">
    <property type="term" value="P:proteolysis"/>
    <property type="evidence" value="ECO:0007669"/>
    <property type="project" value="InterPro"/>
</dbReference>
<dbReference type="InterPro" id="IPR001375">
    <property type="entry name" value="Peptidase_S9_cat"/>
</dbReference>
<gene>
    <name evidence="3" type="ORF">EHV08_04950</name>
</gene>
<organism evidence="3 4">
    <name type="scientific">Prevotella koreensis</name>
    <dbReference type="NCBI Taxonomy" id="2490854"/>
    <lineage>
        <taxon>Bacteria</taxon>
        <taxon>Pseudomonadati</taxon>
        <taxon>Bacteroidota</taxon>
        <taxon>Bacteroidia</taxon>
        <taxon>Bacteroidales</taxon>
        <taxon>Prevotellaceae</taxon>
        <taxon>Prevotella</taxon>
    </lineage>
</organism>
<comment type="caution">
    <text evidence="3">The sequence shown here is derived from an EMBL/GenBank/DDBJ whole genome shotgun (WGS) entry which is preliminary data.</text>
</comment>
<dbReference type="SUPFAM" id="SSF53474">
    <property type="entry name" value="alpha/beta-Hydrolases"/>
    <property type="match status" value="1"/>
</dbReference>
<dbReference type="EMBL" id="RYYU01000001">
    <property type="protein sequence ID" value="RUL60331.1"/>
    <property type="molecule type" value="Genomic_DNA"/>
</dbReference>
<dbReference type="OrthoDB" id="9764953at2"/>
<protein>
    <submittedName>
        <fullName evidence="3">Phospholipase</fullName>
    </submittedName>
</protein>
<sequence length="255" mass="28831">MAQVGQLAAIRGEVEDGYDFWLYVPSDYSKTFDKTPVIIFLHGASLCGSDMNRSRRYGPLHALKMGRDIRAMIITPQNPGGAWNPRKINNILEWVEDNYPMDDSRVYVLGMSLGGYGTMDFCGTYPEKIAAGMALCGGCSLKDVQGLGELPFWIIHGTGDRAVGVEQSKRVVRALQQADNDYMLRFDWLPGASHGALARIFYLEKTYQWLFSHSLRDKKRRVNMAIDISNADLKNAYGNMNRGKTEYEEVYEIIY</sequence>
<keyword evidence="1" id="KW-0732">Signal</keyword>
<accession>A0A432LN46</accession>
<evidence type="ECO:0000313" key="3">
    <source>
        <dbReference type="EMBL" id="RUL60331.1"/>
    </source>
</evidence>
<name>A0A432LN46_9BACT</name>
<feature type="domain" description="Peptidase S9 prolyl oligopeptidase catalytic" evidence="2">
    <location>
        <begin position="151"/>
        <end position="211"/>
    </location>
</feature>
<dbReference type="Pfam" id="PF00326">
    <property type="entry name" value="Peptidase_S9"/>
    <property type="match status" value="1"/>
</dbReference>
<keyword evidence="4" id="KW-1185">Reference proteome</keyword>
<proteinExistence type="predicted"/>
<dbReference type="PANTHER" id="PTHR43037:SF1">
    <property type="entry name" value="BLL1128 PROTEIN"/>
    <property type="match status" value="1"/>
</dbReference>
<dbReference type="InterPro" id="IPR050955">
    <property type="entry name" value="Plant_Biomass_Hydrol_Est"/>
</dbReference>
<dbReference type="PANTHER" id="PTHR43037">
    <property type="entry name" value="UNNAMED PRODUCT-RELATED"/>
    <property type="match status" value="1"/>
</dbReference>